<dbReference type="Pfam" id="PF02770">
    <property type="entry name" value="Acyl-CoA_dh_M"/>
    <property type="match status" value="1"/>
</dbReference>
<accession>A0A542DDM5</accession>
<keyword evidence="4" id="KW-0274">FAD</keyword>
<keyword evidence="3" id="KW-0285">Flavoprotein</keyword>
<evidence type="ECO:0000259" key="8">
    <source>
        <dbReference type="Pfam" id="PF02771"/>
    </source>
</evidence>
<feature type="domain" description="Acyl-CoA dehydrogenase/oxidase N-terminal" evidence="8">
    <location>
        <begin position="6"/>
        <end position="111"/>
    </location>
</feature>
<dbReference type="InterPro" id="IPR036250">
    <property type="entry name" value="AcylCo_DH-like_C"/>
</dbReference>
<comment type="similarity">
    <text evidence="2">Belongs to the acyl-CoA dehydrogenase family.</text>
</comment>
<dbReference type="InterPro" id="IPR052161">
    <property type="entry name" value="Mycobact_Acyl-CoA_DH"/>
</dbReference>
<dbReference type="EMBL" id="VFML01000001">
    <property type="protein sequence ID" value="TQJ01174.1"/>
    <property type="molecule type" value="Genomic_DNA"/>
</dbReference>
<dbReference type="InterPro" id="IPR046373">
    <property type="entry name" value="Acyl-CoA_Oxase/DH_mid-dom_sf"/>
</dbReference>
<comment type="cofactor">
    <cofactor evidence="1">
        <name>FAD</name>
        <dbReference type="ChEBI" id="CHEBI:57692"/>
    </cofactor>
</comment>
<dbReference type="GO" id="GO:0005886">
    <property type="term" value="C:plasma membrane"/>
    <property type="evidence" value="ECO:0007669"/>
    <property type="project" value="TreeGrafter"/>
</dbReference>
<dbReference type="OrthoDB" id="2431337at2"/>
<evidence type="ECO:0000313" key="9">
    <source>
        <dbReference type="EMBL" id="TQJ01174.1"/>
    </source>
</evidence>
<evidence type="ECO:0000256" key="4">
    <source>
        <dbReference type="ARBA" id="ARBA00022827"/>
    </source>
</evidence>
<dbReference type="SUPFAM" id="SSF47203">
    <property type="entry name" value="Acyl-CoA dehydrogenase C-terminal domain-like"/>
    <property type="match status" value="2"/>
</dbReference>
<evidence type="ECO:0000256" key="1">
    <source>
        <dbReference type="ARBA" id="ARBA00001974"/>
    </source>
</evidence>
<feature type="domain" description="Acyl-CoA oxidase/dehydrogenase middle" evidence="7">
    <location>
        <begin position="468"/>
        <end position="551"/>
    </location>
</feature>
<dbReference type="Pfam" id="PF02771">
    <property type="entry name" value="Acyl-CoA_dh_N"/>
    <property type="match status" value="2"/>
</dbReference>
<dbReference type="Proteomes" id="UP000320876">
    <property type="component" value="Unassembled WGS sequence"/>
</dbReference>
<evidence type="ECO:0000256" key="2">
    <source>
        <dbReference type="ARBA" id="ARBA00009347"/>
    </source>
</evidence>
<reference evidence="9 10" key="1">
    <citation type="submission" date="2019-06" db="EMBL/GenBank/DDBJ databases">
        <title>Sequencing the genomes of 1000 actinobacteria strains.</title>
        <authorList>
            <person name="Klenk H.-P."/>
        </authorList>
    </citation>
    <scope>NUCLEOTIDE SEQUENCE [LARGE SCALE GENOMIC DNA]</scope>
    <source>
        <strain evidence="9 10">DSM 45679</strain>
    </source>
</reference>
<evidence type="ECO:0000313" key="10">
    <source>
        <dbReference type="Proteomes" id="UP000320876"/>
    </source>
</evidence>
<evidence type="ECO:0000259" key="6">
    <source>
        <dbReference type="Pfam" id="PF00441"/>
    </source>
</evidence>
<name>A0A542DDM5_AMYCI</name>
<dbReference type="Gene3D" id="1.10.540.10">
    <property type="entry name" value="Acyl-CoA dehydrogenase/oxidase, N-terminal domain"/>
    <property type="match status" value="2"/>
</dbReference>
<dbReference type="InterPro" id="IPR006091">
    <property type="entry name" value="Acyl-CoA_Oxase/DH_mid-dom"/>
</dbReference>
<dbReference type="PANTHER" id="PTHR43292">
    <property type="entry name" value="ACYL-COA DEHYDROGENASE"/>
    <property type="match status" value="1"/>
</dbReference>
<keyword evidence="10" id="KW-1185">Reference proteome</keyword>
<dbReference type="GO" id="GO:0016627">
    <property type="term" value="F:oxidoreductase activity, acting on the CH-CH group of donors"/>
    <property type="evidence" value="ECO:0007669"/>
    <property type="project" value="InterPro"/>
</dbReference>
<gene>
    <name evidence="9" type="ORF">FB471_0839</name>
</gene>
<evidence type="ECO:0000256" key="3">
    <source>
        <dbReference type="ARBA" id="ARBA00022630"/>
    </source>
</evidence>
<proteinExistence type="inferred from homology"/>
<dbReference type="Pfam" id="PF00441">
    <property type="entry name" value="Acyl-CoA_dh_1"/>
    <property type="match status" value="2"/>
</dbReference>
<feature type="domain" description="Acyl-CoA dehydrogenase/oxidase C-terminal" evidence="6">
    <location>
        <begin position="219"/>
        <end position="348"/>
    </location>
</feature>
<dbReference type="Gene3D" id="2.40.110.10">
    <property type="entry name" value="Butyryl-CoA Dehydrogenase, subunit A, domain 2"/>
    <property type="match status" value="2"/>
</dbReference>
<feature type="domain" description="Acyl-CoA dehydrogenase/oxidase C-terminal" evidence="6">
    <location>
        <begin position="575"/>
        <end position="716"/>
    </location>
</feature>
<dbReference type="SUPFAM" id="SSF56645">
    <property type="entry name" value="Acyl-CoA dehydrogenase NM domain-like"/>
    <property type="match status" value="2"/>
</dbReference>
<evidence type="ECO:0000256" key="5">
    <source>
        <dbReference type="ARBA" id="ARBA00023002"/>
    </source>
</evidence>
<dbReference type="Gene3D" id="1.20.140.10">
    <property type="entry name" value="Butyryl-CoA Dehydrogenase, subunit A, domain 3"/>
    <property type="match status" value="2"/>
</dbReference>
<dbReference type="InterPro" id="IPR009100">
    <property type="entry name" value="AcylCoA_DH/oxidase_NM_dom_sf"/>
</dbReference>
<evidence type="ECO:0000259" key="7">
    <source>
        <dbReference type="Pfam" id="PF02770"/>
    </source>
</evidence>
<dbReference type="RefSeq" id="WP_141996015.1">
    <property type="nucleotide sequence ID" value="NZ_VFML01000001.1"/>
</dbReference>
<dbReference type="AlphaFoldDB" id="A0A542DDM5"/>
<dbReference type="GO" id="GO:0050660">
    <property type="term" value="F:flavin adenine dinucleotide binding"/>
    <property type="evidence" value="ECO:0007669"/>
    <property type="project" value="InterPro"/>
</dbReference>
<protein>
    <submittedName>
        <fullName evidence="9">Alkylation response protein AidB-like acyl-CoA dehydrogenase</fullName>
    </submittedName>
</protein>
<sequence length="724" mass="75897">MPIAITKEQRALAESIRAWVSTRQPCSAVRARDTDPDLLDELAELGLFGVAVPEELGGAGGSVIDLVAGLEEVAAGLVPGPVFGGLLAGLALAGAPDSRPAKELLPALAEGSAWAAVVYEERAGATVHPDGGFLVSGRLGPVLDARPGVHLLLAAELDGRPEWFLLPPDSPGVRVTEAPGLDVSRQLGFVELDEVRVPPDALLPDLEGSTVGDLALTLAAAEAAGVAGWCVRTATEYAKVREQFGRPIGSFQAVKHLCAEMLCRAELAAALAWDAARAAADPAGQHALAAAVAAASALDAAVDNAKDCIQVLGGIGFTWEHDAHLYLRRAVATRQLFGGSARWRRRAAELVLAGTRRGLEVDLSDHAEDGVTEQARAVAEEIAGLPAQRQRARLVETGYLMPHWPRPYGLDAPAGRQLVIEAELTRAGVRRPDLVIGAWAAPTILRHGTPAQQRRFVGPTLRGEITWCQLFSEPEAGSDLAALRTTAVRAEGGWLLTGQKVWTSLAHTADWAICLARTDRNAPKHKGITYFLVDMRSPGIEARPLREITGEAVFNEVFLHEVFVPDDCVVGEVDGGWRLARTTLASERVALAGGSSVGDGVEALLGAAPPEPGPALLERLGGLVAGGSAGSMLGLRATLRRLDGQQADAESSVRKLAGVRQRQAVAEVALDLLGPDGAVAEGDGSAVQHEFLLSRCLSIAGGTTQVLLNVAGERLLGLPREPGS</sequence>
<dbReference type="InterPro" id="IPR037069">
    <property type="entry name" value="AcylCoA_DH/ox_N_sf"/>
</dbReference>
<dbReference type="PANTHER" id="PTHR43292:SF4">
    <property type="entry name" value="ACYL-COA DEHYDROGENASE FADE34"/>
    <property type="match status" value="1"/>
</dbReference>
<comment type="caution">
    <text evidence="9">The sequence shown here is derived from an EMBL/GenBank/DDBJ whole genome shotgun (WGS) entry which is preliminary data.</text>
</comment>
<feature type="domain" description="Acyl-CoA dehydrogenase/oxidase N-terminal" evidence="8">
    <location>
        <begin position="367"/>
        <end position="464"/>
    </location>
</feature>
<keyword evidence="5" id="KW-0560">Oxidoreductase</keyword>
<dbReference type="FunFam" id="2.40.110.10:FF:000011">
    <property type="entry name" value="Acyl-CoA dehydrogenase FadE34"/>
    <property type="match status" value="1"/>
</dbReference>
<dbReference type="InterPro" id="IPR013786">
    <property type="entry name" value="AcylCoA_DH/ox_N"/>
</dbReference>
<dbReference type="InterPro" id="IPR009075">
    <property type="entry name" value="AcylCo_DH/oxidase_C"/>
</dbReference>
<organism evidence="9 10">
    <name type="scientific">Amycolatopsis cihanbeyliensis</name>
    <dbReference type="NCBI Taxonomy" id="1128664"/>
    <lineage>
        <taxon>Bacteria</taxon>
        <taxon>Bacillati</taxon>
        <taxon>Actinomycetota</taxon>
        <taxon>Actinomycetes</taxon>
        <taxon>Pseudonocardiales</taxon>
        <taxon>Pseudonocardiaceae</taxon>
        <taxon>Amycolatopsis</taxon>
    </lineage>
</organism>